<sequence length="376" mass="41065">MPAASSRFAGLDGLRGVAALVVAVHHALLTVPAFAAPYYGRPVEGRLVELITLTPVHLLWAGTEAVYLFFVLSGFVLAKSAQSPRFDWFRYVPSRLVRLYLPVAAAVVFAAVTIALVPRTEPQASPWLEARPDAYGPTSVISDLFLVSGVSRVVSPFWSLQWEIIFSLLLAAFVAVAVKLRPWIVVVVSITLSTVGAVAPHPALQYLPMFAIGVALAQLRPEQSKAVGAFRGIVLPLALLVAALLATVSHWLLLGRVPDEWLIPIAHPLALLGVTTLVVLAAWWPPLSRFLAWRPLAWLGLISFSLYLVHEPIVIAMAFFTENSYAPLLIGVPLALLVAWGFFHLVERPVHGFARRIKNGEPLTRPSKRSELQRTS</sequence>
<dbReference type="GO" id="GO:0016747">
    <property type="term" value="F:acyltransferase activity, transferring groups other than amino-acyl groups"/>
    <property type="evidence" value="ECO:0007669"/>
    <property type="project" value="InterPro"/>
</dbReference>
<dbReference type="PANTHER" id="PTHR23028">
    <property type="entry name" value="ACETYLTRANSFERASE"/>
    <property type="match status" value="1"/>
</dbReference>
<feature type="transmembrane region" description="Helical" evidence="1">
    <location>
        <begin position="296"/>
        <end position="319"/>
    </location>
</feature>
<feature type="transmembrane region" description="Helical" evidence="1">
    <location>
        <begin position="325"/>
        <end position="346"/>
    </location>
</feature>
<feature type="transmembrane region" description="Helical" evidence="1">
    <location>
        <begin position="99"/>
        <end position="117"/>
    </location>
</feature>
<comment type="caution">
    <text evidence="3">The sequence shown here is derived from an EMBL/GenBank/DDBJ whole genome shotgun (WGS) entry which is preliminary data.</text>
</comment>
<keyword evidence="1" id="KW-1133">Transmembrane helix</keyword>
<evidence type="ECO:0000313" key="4">
    <source>
        <dbReference type="Proteomes" id="UP000438182"/>
    </source>
</evidence>
<protein>
    <submittedName>
        <fullName evidence="3">Acyltransferase family protein</fullName>
    </submittedName>
</protein>
<dbReference type="Pfam" id="PF01757">
    <property type="entry name" value="Acyl_transf_3"/>
    <property type="match status" value="1"/>
</dbReference>
<dbReference type="InterPro" id="IPR002656">
    <property type="entry name" value="Acyl_transf_3_dom"/>
</dbReference>
<feature type="transmembrane region" description="Helical" evidence="1">
    <location>
        <begin position="160"/>
        <end position="178"/>
    </location>
</feature>
<dbReference type="Proteomes" id="UP000438182">
    <property type="component" value="Unassembled WGS sequence"/>
</dbReference>
<evidence type="ECO:0000313" key="3">
    <source>
        <dbReference type="EMBL" id="MWB97962.1"/>
    </source>
</evidence>
<accession>A0A6I4NXU5</accession>
<dbReference type="EMBL" id="WSTA01000016">
    <property type="protein sequence ID" value="MWB97962.1"/>
    <property type="molecule type" value="Genomic_DNA"/>
</dbReference>
<dbReference type="AlphaFoldDB" id="A0A6I4NXU5"/>
<feature type="domain" description="Acyltransferase 3" evidence="2">
    <location>
        <begin position="9"/>
        <end position="342"/>
    </location>
</feature>
<keyword evidence="1" id="KW-0812">Transmembrane</keyword>
<proteinExistence type="predicted"/>
<evidence type="ECO:0000259" key="2">
    <source>
        <dbReference type="Pfam" id="PF01757"/>
    </source>
</evidence>
<name>A0A6I4NXU5_9MICO</name>
<feature type="transmembrane region" description="Helical" evidence="1">
    <location>
        <begin position="183"/>
        <end position="199"/>
    </location>
</feature>
<keyword evidence="1" id="KW-0472">Membrane</keyword>
<feature type="transmembrane region" description="Helical" evidence="1">
    <location>
        <begin position="265"/>
        <end position="284"/>
    </location>
</feature>
<gene>
    <name evidence="3" type="ORF">GB864_05290</name>
</gene>
<keyword evidence="3" id="KW-0808">Transferase</keyword>
<dbReference type="RefSeq" id="WP_160423306.1">
    <property type="nucleotide sequence ID" value="NZ_WSTA01000016.1"/>
</dbReference>
<feature type="transmembrane region" description="Helical" evidence="1">
    <location>
        <begin position="233"/>
        <end position="253"/>
    </location>
</feature>
<organism evidence="3 4">
    <name type="scientific">Agromyces seonyuensis</name>
    <dbReference type="NCBI Taxonomy" id="2662446"/>
    <lineage>
        <taxon>Bacteria</taxon>
        <taxon>Bacillati</taxon>
        <taxon>Actinomycetota</taxon>
        <taxon>Actinomycetes</taxon>
        <taxon>Micrococcales</taxon>
        <taxon>Microbacteriaceae</taxon>
        <taxon>Agromyces</taxon>
    </lineage>
</organism>
<feature type="transmembrane region" description="Helical" evidence="1">
    <location>
        <begin position="59"/>
        <end position="78"/>
    </location>
</feature>
<dbReference type="PANTHER" id="PTHR23028:SF131">
    <property type="entry name" value="BLR2367 PROTEIN"/>
    <property type="match status" value="1"/>
</dbReference>
<dbReference type="GO" id="GO:0000271">
    <property type="term" value="P:polysaccharide biosynthetic process"/>
    <property type="evidence" value="ECO:0007669"/>
    <property type="project" value="TreeGrafter"/>
</dbReference>
<keyword evidence="4" id="KW-1185">Reference proteome</keyword>
<dbReference type="InterPro" id="IPR050879">
    <property type="entry name" value="Acyltransferase_3"/>
</dbReference>
<dbReference type="GO" id="GO:0016020">
    <property type="term" value="C:membrane"/>
    <property type="evidence" value="ECO:0007669"/>
    <property type="project" value="TreeGrafter"/>
</dbReference>
<reference evidence="3 4" key="1">
    <citation type="submission" date="2019-12" db="EMBL/GenBank/DDBJ databases">
        <authorList>
            <person name="Kim Y.S."/>
        </authorList>
    </citation>
    <scope>NUCLEOTIDE SEQUENCE [LARGE SCALE GENOMIC DNA]</scope>
    <source>
        <strain evidence="3 4">MMS17-SY077</strain>
    </source>
</reference>
<keyword evidence="3" id="KW-0012">Acyltransferase</keyword>
<evidence type="ECO:0000256" key="1">
    <source>
        <dbReference type="SAM" id="Phobius"/>
    </source>
</evidence>